<evidence type="ECO:0000313" key="18">
    <source>
        <dbReference type="EMBL" id="JAT27640.1"/>
    </source>
</evidence>
<evidence type="ECO:0000256" key="12">
    <source>
        <dbReference type="ARBA" id="ARBA00022837"/>
    </source>
</evidence>
<feature type="binding site" evidence="15">
    <location>
        <position position="156"/>
    </location>
    <ligand>
        <name>substrate</name>
    </ligand>
</feature>
<feature type="binding site" evidence="15">
    <location>
        <position position="47"/>
    </location>
    <ligand>
        <name>a divalent metal cation</name>
        <dbReference type="ChEBI" id="CHEBI:60240"/>
    </ligand>
</feature>
<evidence type="ECO:0000256" key="16">
    <source>
        <dbReference type="SAM" id="SignalP"/>
    </source>
</evidence>
<reference evidence="18" key="1">
    <citation type="submission" date="2015-11" db="EMBL/GenBank/DDBJ databases">
        <title>De novo transcriptome assembly of four potential Pierce s Disease insect vectors from Arizona vineyards.</title>
        <authorList>
            <person name="Tassone E.E."/>
        </authorList>
    </citation>
    <scope>NUCLEOTIDE SEQUENCE</scope>
</reference>
<dbReference type="PANTHER" id="PTHR10907:SF47">
    <property type="entry name" value="REGUCALCIN"/>
    <property type="match status" value="1"/>
</dbReference>
<feature type="non-terminal residue" evidence="18">
    <location>
        <position position="1"/>
    </location>
</feature>
<comment type="similarity">
    <text evidence="6">Belongs to the SMP-30/CGR1 family.</text>
</comment>
<evidence type="ECO:0000256" key="7">
    <source>
        <dbReference type="ARBA" id="ARBA00013227"/>
    </source>
</evidence>
<feature type="binding site" evidence="15">
    <location>
        <position position="138"/>
    </location>
    <ligand>
        <name>substrate</name>
    </ligand>
</feature>
<evidence type="ECO:0000256" key="2">
    <source>
        <dbReference type="ARBA" id="ARBA00001913"/>
    </source>
</evidence>
<organism evidence="18">
    <name type="scientific">Graphocephala atropunctata</name>
    <dbReference type="NCBI Taxonomy" id="36148"/>
    <lineage>
        <taxon>Eukaryota</taxon>
        <taxon>Metazoa</taxon>
        <taxon>Ecdysozoa</taxon>
        <taxon>Arthropoda</taxon>
        <taxon>Hexapoda</taxon>
        <taxon>Insecta</taxon>
        <taxon>Pterygota</taxon>
        <taxon>Neoptera</taxon>
        <taxon>Paraneoptera</taxon>
        <taxon>Hemiptera</taxon>
        <taxon>Auchenorrhyncha</taxon>
        <taxon>Membracoidea</taxon>
        <taxon>Cicadellidae</taxon>
        <taxon>Cicadellinae</taxon>
        <taxon>Cicadellini</taxon>
        <taxon>Graphocephala</taxon>
    </lineage>
</organism>
<dbReference type="EC" id="3.1.1.17" evidence="7"/>
<evidence type="ECO:0000256" key="10">
    <source>
        <dbReference type="ARBA" id="ARBA00022723"/>
    </source>
</evidence>
<keyword evidence="10 15" id="KW-0479">Metal-binding</keyword>
<dbReference type="InterPro" id="IPR008367">
    <property type="entry name" value="Regucalcin"/>
</dbReference>
<keyword evidence="11" id="KW-0378">Hydrolase</keyword>
<protein>
    <recommendedName>
        <fullName evidence="8">Regucalcin</fullName>
        <ecNumber evidence="7">3.1.1.17</ecNumber>
    </recommendedName>
    <alternativeName>
        <fullName evidence="13">Gluconolactonase</fullName>
    </alternativeName>
</protein>
<feature type="binding site" evidence="15">
    <location>
        <position position="243"/>
    </location>
    <ligand>
        <name>a divalent metal cation</name>
        <dbReference type="ChEBI" id="CHEBI:60240"/>
    </ligand>
</feature>
<feature type="active site" description="Proton donor/acceptor" evidence="14">
    <location>
        <position position="243"/>
    </location>
</feature>
<dbReference type="PANTHER" id="PTHR10907">
    <property type="entry name" value="REGUCALCIN"/>
    <property type="match status" value="1"/>
</dbReference>
<comment type="cofactor">
    <cofactor evidence="2">
        <name>Ca(2+)</name>
        <dbReference type="ChEBI" id="CHEBI:29108"/>
    </cofactor>
</comment>
<dbReference type="EMBL" id="GEBQ01012337">
    <property type="protein sequence ID" value="JAT27640.1"/>
    <property type="molecule type" value="Transcribed_RNA"/>
</dbReference>
<feature type="chain" id="PRO_5008587757" description="Regucalcin" evidence="16">
    <location>
        <begin position="26"/>
        <end position="344"/>
    </location>
</feature>
<comment type="subcellular location">
    <subcellularLocation>
        <location evidence="5">Cytoplasm</location>
    </subcellularLocation>
</comment>
<dbReference type="Pfam" id="PF08450">
    <property type="entry name" value="SGL"/>
    <property type="match status" value="1"/>
</dbReference>
<dbReference type="GO" id="GO:0030234">
    <property type="term" value="F:enzyme regulator activity"/>
    <property type="evidence" value="ECO:0007669"/>
    <property type="project" value="InterPro"/>
</dbReference>
<dbReference type="GO" id="GO:0004341">
    <property type="term" value="F:gluconolactonase activity"/>
    <property type="evidence" value="ECO:0007669"/>
    <property type="project" value="UniProtKB-EC"/>
</dbReference>
<dbReference type="FunFam" id="2.120.10.30:FF:000027">
    <property type="entry name" value="Regucalcin homologue"/>
    <property type="match status" value="1"/>
</dbReference>
<accession>A0A1B6LVI4</accession>
<comment type="cofactor">
    <cofactor evidence="4">
        <name>Mg(2+)</name>
        <dbReference type="ChEBI" id="CHEBI:18420"/>
    </cofactor>
</comment>
<feature type="signal peptide" evidence="16">
    <location>
        <begin position="1"/>
        <end position="25"/>
    </location>
</feature>
<dbReference type="InterPro" id="IPR011042">
    <property type="entry name" value="6-blade_b-propeller_TolB-like"/>
</dbReference>
<sequence length="344" mass="37675">ECGSMAAVTLTVLWAAAALLKTCQCEIKALGDAPVLTQISQPVAHGEGPHWDSAEQVLYYVDISGRTLHRYDPMTQAERTITFSKPISLVVPMKNQKYKFVATLGLDMVVLTWDWDSGFNSTSPIVSVDQHSPKNRWNDGKADANGRMWAGTMGFEEPVGVVAMDTATFYRVDNNPAVPCRADVVLRPVSISNGLAWSSDSRTLYYTDTPTRRVEAFDFDLFRGNISNRRTVFEFGATVGNPDGMTIDSNGNLWIACWGGSQVIQVDPTAGRLMRQIQLPVERVSSVVFGGPRLDTLFVTTMRAGLSPEQLQQQPQAGALWQVTNLHVTGTPSNPAVVNCKCNS</sequence>
<comment type="cofactor">
    <cofactor evidence="15">
        <name>Zn(2+)</name>
        <dbReference type="ChEBI" id="CHEBI:29105"/>
    </cofactor>
    <text evidence="15">Binds 1 divalent metal cation per subunit.</text>
</comment>
<dbReference type="InterPro" id="IPR005511">
    <property type="entry name" value="SMP-30"/>
</dbReference>
<evidence type="ECO:0000256" key="5">
    <source>
        <dbReference type="ARBA" id="ARBA00004496"/>
    </source>
</evidence>
<dbReference type="GO" id="GO:0005737">
    <property type="term" value="C:cytoplasm"/>
    <property type="evidence" value="ECO:0007669"/>
    <property type="project" value="UniProtKB-SubCell"/>
</dbReference>
<keyword evidence="15" id="KW-0862">Zinc</keyword>
<feature type="domain" description="SMP-30/Gluconolactonase/LRE-like region" evidence="17">
    <location>
        <begin position="46"/>
        <end position="302"/>
    </location>
</feature>
<proteinExistence type="inferred from homology"/>
<evidence type="ECO:0000259" key="17">
    <source>
        <dbReference type="Pfam" id="PF08450"/>
    </source>
</evidence>
<keyword evidence="9" id="KW-0963">Cytoplasm</keyword>
<feature type="binding site" evidence="15">
    <location>
        <position position="136"/>
    </location>
    <ligand>
        <name>substrate</name>
    </ligand>
</feature>
<evidence type="ECO:0000256" key="1">
    <source>
        <dbReference type="ARBA" id="ARBA00001589"/>
    </source>
</evidence>
<evidence type="ECO:0000256" key="14">
    <source>
        <dbReference type="PIRSR" id="PIRSR605511-1"/>
    </source>
</evidence>
<dbReference type="InterPro" id="IPR013658">
    <property type="entry name" value="SGL"/>
</dbReference>
<keyword evidence="12" id="KW-0106">Calcium</keyword>
<dbReference type="AlphaFoldDB" id="A0A1B6LVI4"/>
<feature type="binding site" evidence="15">
    <location>
        <position position="193"/>
    </location>
    <ligand>
        <name>a divalent metal cation</name>
        <dbReference type="ChEBI" id="CHEBI:60240"/>
    </ligand>
</feature>
<evidence type="ECO:0000256" key="3">
    <source>
        <dbReference type="ARBA" id="ARBA00001936"/>
    </source>
</evidence>
<keyword evidence="16" id="KW-0732">Signal</keyword>
<evidence type="ECO:0000256" key="15">
    <source>
        <dbReference type="PIRSR" id="PIRSR605511-2"/>
    </source>
</evidence>
<comment type="cofactor">
    <cofactor evidence="3">
        <name>Mn(2+)</name>
        <dbReference type="ChEBI" id="CHEBI:29035"/>
    </cofactor>
</comment>
<dbReference type="PRINTS" id="PR01790">
    <property type="entry name" value="SMP30FAMILY"/>
</dbReference>
<name>A0A1B6LVI4_9HEMI</name>
<evidence type="ECO:0000256" key="11">
    <source>
        <dbReference type="ARBA" id="ARBA00022801"/>
    </source>
</evidence>
<dbReference type="SUPFAM" id="SSF63829">
    <property type="entry name" value="Calcium-dependent phosphotriesterase"/>
    <property type="match status" value="1"/>
</dbReference>
<dbReference type="Gene3D" id="2.120.10.30">
    <property type="entry name" value="TolB, C-terminal domain"/>
    <property type="match status" value="1"/>
</dbReference>
<gene>
    <name evidence="18" type="ORF">g.13057</name>
</gene>
<evidence type="ECO:0000256" key="13">
    <source>
        <dbReference type="ARBA" id="ARBA00032464"/>
    </source>
</evidence>
<dbReference type="GO" id="GO:0005509">
    <property type="term" value="F:calcium ion binding"/>
    <property type="evidence" value="ECO:0007669"/>
    <property type="project" value="InterPro"/>
</dbReference>
<evidence type="ECO:0000256" key="9">
    <source>
        <dbReference type="ARBA" id="ARBA00022490"/>
    </source>
</evidence>
<evidence type="ECO:0000256" key="4">
    <source>
        <dbReference type="ARBA" id="ARBA00001946"/>
    </source>
</evidence>
<evidence type="ECO:0000256" key="8">
    <source>
        <dbReference type="ARBA" id="ARBA00016808"/>
    </source>
</evidence>
<evidence type="ECO:0000256" key="6">
    <source>
        <dbReference type="ARBA" id="ARBA00008853"/>
    </source>
</evidence>
<comment type="catalytic activity">
    <reaction evidence="1">
        <text>D-glucono-1,5-lactone + H2O = D-gluconate + H(+)</text>
        <dbReference type="Rhea" id="RHEA:10440"/>
        <dbReference type="ChEBI" id="CHEBI:15377"/>
        <dbReference type="ChEBI" id="CHEBI:15378"/>
        <dbReference type="ChEBI" id="CHEBI:16217"/>
        <dbReference type="ChEBI" id="CHEBI:18391"/>
        <dbReference type="EC" id="3.1.1.17"/>
    </reaction>
</comment>
<dbReference type="GO" id="GO:0019853">
    <property type="term" value="P:L-ascorbic acid biosynthetic process"/>
    <property type="evidence" value="ECO:0007669"/>
    <property type="project" value="TreeGrafter"/>
</dbReference>
<dbReference type="PRINTS" id="PR01791">
    <property type="entry name" value="REGUCALCIN"/>
</dbReference>